<feature type="domain" description="Glycosyltransferase subfamily 4-like N-terminal" evidence="2">
    <location>
        <begin position="49"/>
        <end position="197"/>
    </location>
</feature>
<dbReference type="CDD" id="cd03801">
    <property type="entry name" value="GT4_PimA-like"/>
    <property type="match status" value="1"/>
</dbReference>
<dbReference type="InterPro" id="IPR001296">
    <property type="entry name" value="Glyco_trans_1"/>
</dbReference>
<dbReference type="InterPro" id="IPR028098">
    <property type="entry name" value="Glyco_trans_4-like_N"/>
</dbReference>
<reference evidence="3 4" key="1">
    <citation type="submission" date="2017-11" db="EMBL/GenBank/DDBJ databases">
        <title>Evolution of Phototrophy in the Chloroflexi Phylum Driven by Horizontal Gene Transfer.</title>
        <authorList>
            <person name="Ward L.M."/>
            <person name="Hemp J."/>
            <person name="Shih P.M."/>
            <person name="Mcglynn S.E."/>
            <person name="Fischer W."/>
        </authorList>
    </citation>
    <scope>NUCLEOTIDE SEQUENCE [LARGE SCALE GENOMIC DNA]</scope>
    <source>
        <strain evidence="3">CP2_2F</strain>
    </source>
</reference>
<dbReference type="Pfam" id="PF00534">
    <property type="entry name" value="Glycos_transf_1"/>
    <property type="match status" value="1"/>
</dbReference>
<organism evidence="3 4">
    <name type="scientific">Candidatus Thermofonsia Clade 1 bacterium</name>
    <dbReference type="NCBI Taxonomy" id="2364210"/>
    <lineage>
        <taxon>Bacteria</taxon>
        <taxon>Bacillati</taxon>
        <taxon>Chloroflexota</taxon>
        <taxon>Candidatus Thermofontia</taxon>
        <taxon>Candidatus Thermofonsia Clade 1</taxon>
    </lineage>
</organism>
<name>A0A2M8P3N0_9CHLR</name>
<evidence type="ECO:0008006" key="5">
    <source>
        <dbReference type="Google" id="ProtNLM"/>
    </source>
</evidence>
<dbReference type="AlphaFoldDB" id="A0A2M8P3N0"/>
<dbReference type="InterPro" id="IPR050194">
    <property type="entry name" value="Glycosyltransferase_grp1"/>
</dbReference>
<comment type="caution">
    <text evidence="3">The sequence shown here is derived from an EMBL/GenBank/DDBJ whole genome shotgun (WGS) entry which is preliminary data.</text>
</comment>
<gene>
    <name evidence="3" type="ORF">CUN51_00565</name>
</gene>
<dbReference type="PANTHER" id="PTHR45947:SF3">
    <property type="entry name" value="SULFOQUINOVOSYL TRANSFERASE SQD2"/>
    <property type="match status" value="1"/>
</dbReference>
<dbReference type="SUPFAM" id="SSF53756">
    <property type="entry name" value="UDP-Glycosyltransferase/glycogen phosphorylase"/>
    <property type="match status" value="1"/>
</dbReference>
<protein>
    <recommendedName>
        <fullName evidence="5">Glycosyltransferase family 1 protein</fullName>
    </recommendedName>
</protein>
<sequence>MFLQAADWRPERGLRNPIGSLMHVLMIGTDTTLLTGSIDNTLARHEDYALRANGQISVVLCNRRQSERPLTPYRSERLLVQPTESRGYADYLPAGVRLGMARHAEQPIDLITSQDPFLTALIGLRLRARTRRPLIVQDFSCFVSSPYFLRERPRNRLLRLMARFTLPRADAVRVMNKREQLACIRLGVKPSRVCVAPTVTYIQPFAAPPDPERVAAWRERLDLPEGTPVVLWVGRPVPFKNLPVLLQAFKRVHNAMPRVRLVIGGEMSGTNIIGQAAAYGLSEVTRFPGAIKYDDLPSLYQLASVYALSSNYEGLGRVLLEAAAAHVPLVSTANEGASDIIAHGITGYLTPIGDPDKLAESILAVLQHPVRARQMADRAHEYVMNNFAPEKLTARWIGMWERVAQGLTPCE</sequence>
<proteinExistence type="predicted"/>
<accession>A0A2M8P3N0</accession>
<feature type="domain" description="Glycosyl transferase family 1" evidence="1">
    <location>
        <begin position="216"/>
        <end position="380"/>
    </location>
</feature>
<dbReference type="GO" id="GO:0016757">
    <property type="term" value="F:glycosyltransferase activity"/>
    <property type="evidence" value="ECO:0007669"/>
    <property type="project" value="InterPro"/>
</dbReference>
<evidence type="ECO:0000313" key="3">
    <source>
        <dbReference type="EMBL" id="PJF32156.1"/>
    </source>
</evidence>
<evidence type="ECO:0000259" key="1">
    <source>
        <dbReference type="Pfam" id="PF00534"/>
    </source>
</evidence>
<dbReference type="PANTHER" id="PTHR45947">
    <property type="entry name" value="SULFOQUINOVOSYL TRANSFERASE SQD2"/>
    <property type="match status" value="1"/>
</dbReference>
<dbReference type="Gene3D" id="3.40.50.2000">
    <property type="entry name" value="Glycogen Phosphorylase B"/>
    <property type="match status" value="2"/>
</dbReference>
<dbReference type="Pfam" id="PF13579">
    <property type="entry name" value="Glyco_trans_4_4"/>
    <property type="match status" value="1"/>
</dbReference>
<dbReference type="Proteomes" id="UP000228921">
    <property type="component" value="Unassembled WGS sequence"/>
</dbReference>
<dbReference type="EMBL" id="PGTK01000001">
    <property type="protein sequence ID" value="PJF32156.1"/>
    <property type="molecule type" value="Genomic_DNA"/>
</dbReference>
<evidence type="ECO:0000259" key="2">
    <source>
        <dbReference type="Pfam" id="PF13579"/>
    </source>
</evidence>
<evidence type="ECO:0000313" key="4">
    <source>
        <dbReference type="Proteomes" id="UP000228921"/>
    </source>
</evidence>